<comment type="pathway">
    <text evidence="3">Purine metabolism; purine nucleoside salvage.</text>
</comment>
<feature type="binding site" evidence="3">
    <location>
        <position position="184"/>
    </location>
    <ligand>
        <name>substrate</name>
    </ligand>
</feature>
<comment type="caution">
    <text evidence="5">The sequence shown here is derived from an EMBL/GenBank/DDBJ whole genome shotgun (WGS) entry which is preliminary data.</text>
</comment>
<evidence type="ECO:0000313" key="6">
    <source>
        <dbReference type="Proteomes" id="UP000003374"/>
    </source>
</evidence>
<dbReference type="InterPro" id="IPR010044">
    <property type="entry name" value="MTAP"/>
</dbReference>
<dbReference type="GO" id="GO:0005829">
    <property type="term" value="C:cytosol"/>
    <property type="evidence" value="ECO:0007669"/>
    <property type="project" value="TreeGrafter"/>
</dbReference>
<dbReference type="AlphaFoldDB" id="A4BUM7"/>
<comment type="similarity">
    <text evidence="3">Belongs to the PNP/MTAP phosphorylase family. MTAP subfamily.</text>
</comment>
<comment type="catalytic activity">
    <reaction evidence="3">
        <text>S-methyl-5'-thioinosine + phosphate = 5-(methylsulfanyl)-alpha-D-ribose 1-phosphate + hypoxanthine</text>
        <dbReference type="Rhea" id="RHEA:30643"/>
        <dbReference type="ChEBI" id="CHEBI:17368"/>
        <dbReference type="ChEBI" id="CHEBI:43474"/>
        <dbReference type="ChEBI" id="CHEBI:48595"/>
        <dbReference type="ChEBI" id="CHEBI:58533"/>
        <dbReference type="EC" id="2.4.2.44"/>
    </reaction>
</comment>
<feature type="binding site" evidence="3">
    <location>
        <position position="9"/>
    </location>
    <ligand>
        <name>phosphate</name>
        <dbReference type="ChEBI" id="CHEBI:43474"/>
    </ligand>
</feature>
<evidence type="ECO:0000256" key="1">
    <source>
        <dbReference type="ARBA" id="ARBA00022676"/>
    </source>
</evidence>
<proteinExistence type="inferred from homology"/>
<name>A4BUM7_9GAMM</name>
<gene>
    <name evidence="5" type="ORF">NB231_07337</name>
</gene>
<comment type="caution">
    <text evidence="3">Lacks conserved residue(s) required for the propagation of feature annotation.</text>
</comment>
<organism evidence="5 6">
    <name type="scientific">Nitrococcus mobilis Nb-231</name>
    <dbReference type="NCBI Taxonomy" id="314278"/>
    <lineage>
        <taxon>Bacteria</taxon>
        <taxon>Pseudomonadati</taxon>
        <taxon>Pseudomonadota</taxon>
        <taxon>Gammaproteobacteria</taxon>
        <taxon>Chromatiales</taxon>
        <taxon>Ectothiorhodospiraceae</taxon>
        <taxon>Nitrococcus</taxon>
    </lineage>
</organism>
<dbReference type="Gene3D" id="3.40.50.1580">
    <property type="entry name" value="Nucleoside phosphorylase domain"/>
    <property type="match status" value="1"/>
</dbReference>
<evidence type="ECO:0000256" key="2">
    <source>
        <dbReference type="ARBA" id="ARBA00022679"/>
    </source>
</evidence>
<feature type="binding site" evidence="3">
    <location>
        <begin position="51"/>
        <end position="52"/>
    </location>
    <ligand>
        <name>phosphate</name>
        <dbReference type="ChEBI" id="CHEBI:43474"/>
    </ligand>
</feature>
<dbReference type="OrthoDB" id="1523230at2"/>
<keyword evidence="2 3" id="KW-0808">Transferase</keyword>
<feature type="site" description="Important for substrate specificity" evidence="3">
    <location>
        <position position="166"/>
    </location>
</feature>
<keyword evidence="6" id="KW-1185">Reference proteome</keyword>
<feature type="binding site" evidence="3">
    <location>
        <position position="185"/>
    </location>
    <ligand>
        <name>phosphate</name>
        <dbReference type="ChEBI" id="CHEBI:43474"/>
    </ligand>
</feature>
<dbReference type="SUPFAM" id="SSF53167">
    <property type="entry name" value="Purine and uridine phosphorylases"/>
    <property type="match status" value="1"/>
</dbReference>
<dbReference type="EMBL" id="AAOF01000019">
    <property type="protein sequence ID" value="EAR20593.1"/>
    <property type="molecule type" value="Genomic_DNA"/>
</dbReference>
<dbReference type="UniPathway" id="UPA00606"/>
<dbReference type="HAMAP" id="MF_01963">
    <property type="entry name" value="MTAP"/>
    <property type="match status" value="1"/>
</dbReference>
<dbReference type="GO" id="GO:0017061">
    <property type="term" value="F:S-methyl-5-thioadenosine phosphorylase activity"/>
    <property type="evidence" value="ECO:0007669"/>
    <property type="project" value="InterPro"/>
</dbReference>
<dbReference type="InterPro" id="IPR035994">
    <property type="entry name" value="Nucleoside_phosphorylase_sf"/>
</dbReference>
<comment type="function">
    <text evidence="3">Catalyzes the reversible phosphorylation of S-methyl-5'-thioinosine (MTI) to hypoxanthine and 5-methylthioribose-1-phosphate. Involved in the breakdown of S-methyl-5'-thioadenosine (MTA), a major by-product of polyamine biosynthesis. Catabolism of (MTA) occurs via deamination to MTI and phosphorolysis to hypoxanthine.</text>
</comment>
<sequence length="246" mass="26841">MTLAIIGGTGLTSLNGLEIERREMVHTPYGEPSGPITHGVLDGKPVMFLARHGYGHTIPPHKVNYRANIWALKHLNANWILAVAAVGGIAEDLSPGRLVFPDQIIDYTWYRDHTFFGENLSQVVHIDFTQPYDRGLRALLIESARAAGIDAVEQGTYGATQGPRLETAAEISRMARDGCSMVGMTGMPEVALARELELPYATCAVVANWAAGLHGQTVVAMSEIESTLRTGMTQVRKLLTELIHRL</sequence>
<dbReference type="GO" id="GO:0019509">
    <property type="term" value="P:L-methionine salvage from methylthioadenosine"/>
    <property type="evidence" value="ECO:0007669"/>
    <property type="project" value="TreeGrafter"/>
</dbReference>
<dbReference type="NCBIfam" id="NF006599">
    <property type="entry name" value="PRK09136.1"/>
    <property type="match status" value="1"/>
</dbReference>
<dbReference type="NCBIfam" id="TIGR01694">
    <property type="entry name" value="MTAP"/>
    <property type="match status" value="1"/>
</dbReference>
<evidence type="ECO:0000313" key="5">
    <source>
        <dbReference type="EMBL" id="EAR20593.1"/>
    </source>
</evidence>
<feature type="site" description="Important for substrate specificity" evidence="3">
    <location>
        <position position="221"/>
    </location>
</feature>
<keyword evidence="3" id="KW-0660">Purine salvage</keyword>
<feature type="binding site" evidence="3">
    <location>
        <begin position="208"/>
        <end position="210"/>
    </location>
    <ligand>
        <name>substrate</name>
    </ligand>
</feature>
<dbReference type="CDD" id="cd09010">
    <property type="entry name" value="MTAP_SsMTAPII_like_MTIP"/>
    <property type="match status" value="1"/>
</dbReference>
<dbReference type="PANTHER" id="PTHR42679">
    <property type="entry name" value="S-METHYL-5'-THIOADENOSINE PHOSPHORYLASE"/>
    <property type="match status" value="1"/>
</dbReference>
<comment type="subunit">
    <text evidence="3">Homotrimer.</text>
</comment>
<dbReference type="HOGENOM" id="CLU_054456_0_2_6"/>
<dbReference type="Pfam" id="PF01048">
    <property type="entry name" value="PNP_UDP_1"/>
    <property type="match status" value="1"/>
</dbReference>
<dbReference type="PANTHER" id="PTHR42679:SF2">
    <property type="entry name" value="S-METHYL-5'-THIOADENOSINE PHOSPHORYLASE"/>
    <property type="match status" value="1"/>
</dbReference>
<protein>
    <recommendedName>
        <fullName evidence="3">Probable S-methyl-5'-thioinosine phosphorylase</fullName>
        <ecNumber evidence="3">2.4.2.44</ecNumber>
    </recommendedName>
    <alternativeName>
        <fullName evidence="3">5'-methylthioinosine phosphorylase</fullName>
        <shortName evidence="3">MTI phosphorylase</shortName>
        <shortName evidence="3">MTIP</shortName>
    </alternativeName>
</protein>
<dbReference type="RefSeq" id="WP_005000983.1">
    <property type="nucleotide sequence ID" value="NZ_CH672427.1"/>
</dbReference>
<dbReference type="GO" id="GO:0006166">
    <property type="term" value="P:purine ribonucleoside salvage"/>
    <property type="evidence" value="ECO:0007669"/>
    <property type="project" value="UniProtKB-UniRule"/>
</dbReference>
<dbReference type="eggNOG" id="COG0005">
    <property type="taxonomic scope" value="Bacteria"/>
</dbReference>
<dbReference type="Proteomes" id="UP000003374">
    <property type="component" value="Unassembled WGS sequence"/>
</dbReference>
<comment type="miscellaneous">
    <text evidence="3">Although this enzyme belongs to the family of MTA phosphorylases based on sequence homology, it has been shown that conserved amino acid substitutions in the substrate binding pocket convert the substrate specificity of this enzyme from 6-aminopurines to 6-oxopurines.</text>
</comment>
<keyword evidence="1 3" id="KW-0328">Glycosyltransferase</keyword>
<dbReference type="STRING" id="314278.NB231_07337"/>
<dbReference type="InterPro" id="IPR000845">
    <property type="entry name" value="Nucleoside_phosphorylase_d"/>
</dbReference>
<feature type="domain" description="Nucleoside phosphorylase" evidence="4">
    <location>
        <begin position="3"/>
        <end position="243"/>
    </location>
</feature>
<evidence type="ECO:0000256" key="3">
    <source>
        <dbReference type="HAMAP-Rule" id="MF_01963"/>
    </source>
</evidence>
<accession>A4BUM7</accession>
<dbReference type="EC" id="2.4.2.44" evidence="3"/>
<reference evidence="5 6" key="1">
    <citation type="submission" date="2006-02" db="EMBL/GenBank/DDBJ databases">
        <authorList>
            <person name="Waterbury J."/>
            <person name="Ferriera S."/>
            <person name="Johnson J."/>
            <person name="Kravitz S."/>
            <person name="Halpern A."/>
            <person name="Remington K."/>
            <person name="Beeson K."/>
            <person name="Tran B."/>
            <person name="Rogers Y.-H."/>
            <person name="Friedman R."/>
            <person name="Venter J.C."/>
        </authorList>
    </citation>
    <scope>NUCLEOTIDE SEQUENCE [LARGE SCALE GENOMIC DNA]</scope>
    <source>
        <strain evidence="5 6">Nb-231</strain>
    </source>
</reference>
<evidence type="ECO:0000259" key="4">
    <source>
        <dbReference type="Pfam" id="PF01048"/>
    </source>
</evidence>